<protein>
    <submittedName>
        <fullName evidence="3">Adenylosuccinate lyase</fullName>
        <ecNumber evidence="3">4.3.2.2</ecNumber>
    </submittedName>
</protein>
<dbReference type="InterPro" id="IPR004769">
    <property type="entry name" value="Pur_lyase"/>
</dbReference>
<dbReference type="InterPro" id="IPR022761">
    <property type="entry name" value="Fumarate_lyase_N"/>
</dbReference>
<dbReference type="PANTHER" id="PTHR43172:SF1">
    <property type="entry name" value="ADENYLOSUCCINATE LYASE"/>
    <property type="match status" value="1"/>
</dbReference>
<dbReference type="InterPro" id="IPR019468">
    <property type="entry name" value="AdenyloSucc_lyase_C"/>
</dbReference>
<sequence length="454" mass="49957">MSVSVFDMQSLQHLWSTDELRAIFSEENRIQKWLDFEAALAEAQAELGIIPAEAAREIRAQAQAGNIDIAQMSAEIRRIKHSLVPALKQLQARCGEDHGEWLHYGATTQDVVDTGVALQLKEVHAVILRDMAAVGQELARLAQAHRDTPMAGRTHGVQALPITFGHKCAVWLDELSRHHERLKECEPRVLVGMVVGAVGSQASLGEQAEEVERRTLARLGLAAPSISWAPARDRFTEYALLLAMLGATLSKIGNELFNMQRNEFAEVEEAFSAGKLGSSTMPHKRNPTSAENLAGLCRPLRAGAALMLEGMVQEGERDGIAWKIEWKALPECCLIAGAMLFQAKNLLAGLRVDGEAMALNLDRMRGYLLSEHVMLELSERVGKQTAHEWIYEASMHGITNKLDFAQALRQHKDLASLLGEDEIQRLTDPAGYLGQCAASVDRVVQTQRAAWLGA</sequence>
<dbReference type="FunFam" id="1.20.200.10:FF:000014">
    <property type="entry name" value="3-carboxy-cis,cis-muconate cycloisomerase"/>
    <property type="match status" value="1"/>
</dbReference>
<dbReference type="Gene3D" id="1.20.200.10">
    <property type="entry name" value="Fumarase/aspartase (Central domain)"/>
    <property type="match status" value="1"/>
</dbReference>
<keyword evidence="1 3" id="KW-0456">Lyase</keyword>
<dbReference type="GO" id="GO:0070626">
    <property type="term" value="F:(S)-2-(5-amino-1-(5-phospho-D-ribosyl)imidazole-4-carboxamido) succinate lyase (fumarate-forming) activity"/>
    <property type="evidence" value="ECO:0007669"/>
    <property type="project" value="TreeGrafter"/>
</dbReference>
<dbReference type="EC" id="4.3.2.2" evidence="3"/>
<dbReference type="InterPro" id="IPR020557">
    <property type="entry name" value="Fumarate_lyase_CS"/>
</dbReference>
<dbReference type="InterPro" id="IPR008948">
    <property type="entry name" value="L-Aspartase-like"/>
</dbReference>
<organism evidence="3 4">
    <name type="scientific">Achromobacter veterisilvae</name>
    <dbReference type="NCBI Taxonomy" id="2069367"/>
    <lineage>
        <taxon>Bacteria</taxon>
        <taxon>Pseudomonadati</taxon>
        <taxon>Pseudomonadota</taxon>
        <taxon>Betaproteobacteria</taxon>
        <taxon>Burkholderiales</taxon>
        <taxon>Alcaligenaceae</taxon>
        <taxon>Achromobacter</taxon>
    </lineage>
</organism>
<proteinExistence type="predicted"/>
<dbReference type="OrthoDB" id="9768878at2"/>
<dbReference type="InterPro" id="IPR000362">
    <property type="entry name" value="Fumarate_lyase_fam"/>
</dbReference>
<dbReference type="PROSITE" id="PS00163">
    <property type="entry name" value="FUMARATE_LYASES"/>
    <property type="match status" value="1"/>
</dbReference>
<dbReference type="Pfam" id="PF00206">
    <property type="entry name" value="Lyase_1"/>
    <property type="match status" value="1"/>
</dbReference>
<reference evidence="3 4" key="1">
    <citation type="submission" date="2018-07" db="EMBL/GenBank/DDBJ databases">
        <authorList>
            <person name="Peeters C."/>
        </authorList>
    </citation>
    <scope>NUCLEOTIDE SEQUENCE [LARGE SCALE GENOMIC DNA]</scope>
    <source>
        <strain evidence="3 4">LMG 30378</strain>
    </source>
</reference>
<dbReference type="GO" id="GO:0006189">
    <property type="term" value="P:'de novo' IMP biosynthetic process"/>
    <property type="evidence" value="ECO:0007669"/>
    <property type="project" value="UniProtKB-UniPathway"/>
</dbReference>
<dbReference type="PANTHER" id="PTHR43172">
    <property type="entry name" value="ADENYLOSUCCINATE LYASE"/>
    <property type="match status" value="1"/>
</dbReference>
<evidence type="ECO:0000256" key="1">
    <source>
        <dbReference type="ARBA" id="ARBA00023239"/>
    </source>
</evidence>
<dbReference type="GO" id="GO:0004018">
    <property type="term" value="F:N6-(1,2-dicarboxyethyl)AMP AMP-lyase (fumarate-forming) activity"/>
    <property type="evidence" value="ECO:0007669"/>
    <property type="project" value="InterPro"/>
</dbReference>
<dbReference type="SMART" id="SM00998">
    <property type="entry name" value="ADSL_C"/>
    <property type="match status" value="1"/>
</dbReference>
<dbReference type="AlphaFoldDB" id="A0A446C363"/>
<dbReference type="EMBL" id="UFQC01000001">
    <property type="protein sequence ID" value="SSW62329.1"/>
    <property type="molecule type" value="Genomic_DNA"/>
</dbReference>
<dbReference type="Pfam" id="PF10397">
    <property type="entry name" value="ADSL_C"/>
    <property type="match status" value="1"/>
</dbReference>
<dbReference type="NCBIfam" id="TIGR00928">
    <property type="entry name" value="purB"/>
    <property type="match status" value="1"/>
</dbReference>
<evidence type="ECO:0000313" key="3">
    <source>
        <dbReference type="EMBL" id="SSW62329.1"/>
    </source>
</evidence>
<dbReference type="RefSeq" id="WP_129238790.1">
    <property type="nucleotide sequence ID" value="NZ_UFQC01000001.1"/>
</dbReference>
<dbReference type="UniPathway" id="UPA00074">
    <property type="reaction ID" value="UER00132"/>
</dbReference>
<name>A0A446C363_9BURK</name>
<dbReference type="PRINTS" id="PR00145">
    <property type="entry name" value="ARGSUCLYASE"/>
</dbReference>
<dbReference type="CDD" id="cd01597">
    <property type="entry name" value="pCLME"/>
    <property type="match status" value="1"/>
</dbReference>
<accession>A0A446C363</accession>
<gene>
    <name evidence="3" type="primary">purB_1</name>
    <name evidence="3" type="ORF">AVE30378_00073</name>
</gene>
<dbReference type="UniPathway" id="UPA00075">
    <property type="reaction ID" value="UER00336"/>
</dbReference>
<feature type="domain" description="Adenylosuccinate lyase C-terminal" evidence="2">
    <location>
        <begin position="365"/>
        <end position="444"/>
    </location>
</feature>
<dbReference type="GO" id="GO:0044208">
    <property type="term" value="P:'de novo' AMP biosynthetic process"/>
    <property type="evidence" value="ECO:0007669"/>
    <property type="project" value="UniProtKB-UniPathway"/>
</dbReference>
<dbReference type="SUPFAM" id="SSF48557">
    <property type="entry name" value="L-aspartase-like"/>
    <property type="match status" value="1"/>
</dbReference>
<dbReference type="Proteomes" id="UP000289465">
    <property type="component" value="Unassembled WGS sequence"/>
</dbReference>
<evidence type="ECO:0000313" key="4">
    <source>
        <dbReference type="Proteomes" id="UP000289465"/>
    </source>
</evidence>
<evidence type="ECO:0000259" key="2">
    <source>
        <dbReference type="SMART" id="SM00998"/>
    </source>
</evidence>
<dbReference type="GO" id="GO:0005829">
    <property type="term" value="C:cytosol"/>
    <property type="evidence" value="ECO:0007669"/>
    <property type="project" value="TreeGrafter"/>
</dbReference>
<dbReference type="PRINTS" id="PR00149">
    <property type="entry name" value="FUMRATELYASE"/>
</dbReference>
<dbReference type="Gene3D" id="1.10.40.30">
    <property type="entry name" value="Fumarase/aspartase (C-terminal domain)"/>
    <property type="match status" value="1"/>
</dbReference>